<gene>
    <name evidence="2" type="ORF">M4Z11_06465</name>
</gene>
<evidence type="ECO:0000256" key="1">
    <source>
        <dbReference type="SAM" id="Phobius"/>
    </source>
</evidence>
<comment type="caution">
    <text evidence="2">The sequence shown here is derived from an EMBL/GenBank/DDBJ whole genome shotgun (WGS) entry which is preliminary data.</text>
</comment>
<keyword evidence="3" id="KW-1185">Reference proteome</keyword>
<keyword evidence="1" id="KW-0472">Membrane</keyword>
<evidence type="ECO:0000313" key="3">
    <source>
        <dbReference type="Proteomes" id="UP001523003"/>
    </source>
</evidence>
<feature type="transmembrane region" description="Helical" evidence="1">
    <location>
        <begin position="6"/>
        <end position="27"/>
    </location>
</feature>
<dbReference type="EMBL" id="JAMCOF010000012">
    <property type="protein sequence ID" value="MCL6230229.1"/>
    <property type="molecule type" value="Genomic_DNA"/>
</dbReference>
<reference evidence="2 3" key="1">
    <citation type="submission" date="2022-05" db="EMBL/GenBank/DDBJ databases">
        <title>Description of the Bartonella bilalgolemii sp. nov. Isolated from Apodemus uralensis (Pallas 1811).</title>
        <authorList>
            <person name="Zgheib R."/>
            <person name="Celebi B."/>
        </authorList>
    </citation>
    <scope>NUCLEOTIDE SEQUENCE [LARGE SCALE GENOMIC DNA]</scope>
    <source>
        <strain evidence="2 3">G70</strain>
    </source>
</reference>
<organism evidence="2 3">
    <name type="scientific">Bartonella bilalgolemii</name>
    <dbReference type="NCBI Taxonomy" id="2942911"/>
    <lineage>
        <taxon>Bacteria</taxon>
        <taxon>Pseudomonadati</taxon>
        <taxon>Pseudomonadota</taxon>
        <taxon>Alphaproteobacteria</taxon>
        <taxon>Hyphomicrobiales</taxon>
        <taxon>Bartonellaceae</taxon>
        <taxon>Bartonella</taxon>
    </lineage>
</organism>
<dbReference type="RefSeq" id="WP_249677714.1">
    <property type="nucleotide sequence ID" value="NZ_JAMCOF010000012.1"/>
</dbReference>
<evidence type="ECO:0000313" key="2">
    <source>
        <dbReference type="EMBL" id="MCL6230229.1"/>
    </source>
</evidence>
<protein>
    <submittedName>
        <fullName evidence="2">Uncharacterized protein</fullName>
    </submittedName>
</protein>
<name>A0ABT0PA94_9HYPH</name>
<dbReference type="Proteomes" id="UP001523003">
    <property type="component" value="Unassembled WGS sequence"/>
</dbReference>
<sequence length="97" mass="11191">MIKFRWYNIILILLFIFTASLLAYHFVLNRIIFSHQMNTTKDVQLEEAISFPNATISLFGMNDQQKRKIVYQARKDAIAAALVSGQNNEQAQNLLKS</sequence>
<keyword evidence="1" id="KW-1133">Transmembrane helix</keyword>
<proteinExistence type="predicted"/>
<keyword evidence="1" id="KW-0812">Transmembrane</keyword>
<accession>A0ABT0PA94</accession>